<reference evidence="1" key="1">
    <citation type="submission" date="2024-07" db="EMBL/GenBank/DDBJ databases">
        <title>A survey of Mimosa microsymbionts across Brazilian biomes reveals a high diversity of Paraburkholderia nodulating endemic species, but also that Cupriavidus is common as a symbiont of widespread species.</title>
        <authorList>
            <person name="Rouws L."/>
            <person name="Barauna A."/>
            <person name="Beukes C."/>
            <person name="Rouws J.R.C."/>
            <person name="De Faria S.M."/>
            <person name="Gross E."/>
            <person name="Bueno Dos Reis Junior F."/>
            <person name="Simon M.F."/>
            <person name="Maluk M."/>
            <person name="Odee D.W."/>
            <person name="Kenicer G."/>
            <person name="Young J.P.W."/>
            <person name="Reis V.M."/>
            <person name="Zilli J."/>
            <person name="James E.K."/>
        </authorList>
    </citation>
    <scope>NUCLEOTIDE SEQUENCE</scope>
    <source>
        <strain evidence="1">EG181B</strain>
    </source>
</reference>
<gene>
    <name evidence="1" type="ORF">AB4Y32_30070</name>
</gene>
<name>A0ACC6U941_9BURK</name>
<organism evidence="1 2">
    <name type="scientific">Paraburkholderia phymatum</name>
    <dbReference type="NCBI Taxonomy" id="148447"/>
    <lineage>
        <taxon>Bacteria</taxon>
        <taxon>Pseudomonadati</taxon>
        <taxon>Pseudomonadota</taxon>
        <taxon>Betaproteobacteria</taxon>
        <taxon>Burkholderiales</taxon>
        <taxon>Burkholderiaceae</taxon>
        <taxon>Paraburkholderia</taxon>
    </lineage>
</organism>
<dbReference type="Proteomes" id="UP001558850">
    <property type="component" value="Unassembled WGS sequence"/>
</dbReference>
<comment type="caution">
    <text evidence="1">The sequence shown here is derived from an EMBL/GenBank/DDBJ whole genome shotgun (WGS) entry which is preliminary data.</text>
</comment>
<dbReference type="EMBL" id="JBFRCH010000025">
    <property type="protein sequence ID" value="MEX3935990.1"/>
    <property type="molecule type" value="Genomic_DNA"/>
</dbReference>
<accession>A0ACC6U941</accession>
<keyword evidence="2" id="KW-1185">Reference proteome</keyword>
<proteinExistence type="predicted"/>
<sequence>MNQPLLPITVISGFLGAGKTALVDQILSNRGGPRVAVIVADLAAVRVDIDNATPASSTASRIELPNGCVCVQAGEDLLEQMLEVASAADRFDAVVIEASGVDEPMDLVESIIEDESLAPRVRIDTAVTVVDAANFLRDYASTDALSERGIAAHEHDDRTIVEVLIEQIEFCDVLVINKADLVSADDLAHLQAILAALNPRAAQIASSYGNAPIDEVIDTGRFDYDATSNAAGWLALLHDPLSHLEAGEGKGVGHVVYRARRPFHPGRLWALLHEEWKGVLRGKGFFWLATRNDIGGSLSQAGGACRPVPAGTWWAAQDRSEWPEGDDELLEEIAADWFGDAGDFTIGDRRQELVLIGVDIEPAKWRAKFDACLLTDAEYGLGAQGWRQLPDPFPAWDLDDDGHEHEHDHEHDHDHGHAHHHHHDGDGHHHQH</sequence>
<evidence type="ECO:0000313" key="1">
    <source>
        <dbReference type="EMBL" id="MEX3935990.1"/>
    </source>
</evidence>
<evidence type="ECO:0000313" key="2">
    <source>
        <dbReference type="Proteomes" id="UP001558850"/>
    </source>
</evidence>
<protein>
    <submittedName>
        <fullName evidence="1">GTP-binding protein</fullName>
    </submittedName>
</protein>